<comment type="caution">
    <text evidence="1">The sequence shown here is derived from an EMBL/GenBank/DDBJ whole genome shotgun (WGS) entry which is preliminary data.</text>
</comment>
<keyword evidence="2" id="KW-1185">Reference proteome</keyword>
<gene>
    <name evidence="1" type="ORF">ADM90_13300</name>
</gene>
<dbReference type="RefSeq" id="WP_053995451.1">
    <property type="nucleotide sequence ID" value="NZ_CP065643.1"/>
</dbReference>
<dbReference type="EMBL" id="LGCI01000008">
    <property type="protein sequence ID" value="KOY81881.1"/>
    <property type="molecule type" value="Genomic_DNA"/>
</dbReference>
<dbReference type="AlphaFoldDB" id="A0A0N0CVK8"/>
<name>A0A0N0CVK8_9BACI</name>
<dbReference type="PATRIC" id="fig|33935.3.peg.3508"/>
<dbReference type="OrthoDB" id="2968335at2"/>
<evidence type="ECO:0000313" key="2">
    <source>
        <dbReference type="Proteomes" id="UP000037977"/>
    </source>
</evidence>
<proteinExistence type="predicted"/>
<dbReference type="Proteomes" id="UP000037977">
    <property type="component" value="Unassembled WGS sequence"/>
</dbReference>
<evidence type="ECO:0000313" key="1">
    <source>
        <dbReference type="EMBL" id="KOY81881.1"/>
    </source>
</evidence>
<sequence>MSTLGDSEFELYQTTKVRINKVLEHGVEVKTSKSQLGFIPFCNLVEDKYTLKIGQSLYVRFLSQDKDYLYFAGDDLFNPTPSPSSTRTSHSSGLEMFLINYQSNIVDVIKLFVAGQSVIEISSKLNMPPKEVVEIIEKFQSE</sequence>
<accession>A0A0N0CVK8</accession>
<protein>
    <submittedName>
        <fullName evidence="1">Uncharacterized protein</fullName>
    </submittedName>
</protein>
<reference evidence="1 2" key="1">
    <citation type="submission" date="2015-07" db="EMBL/GenBank/DDBJ databases">
        <title>Genome sequencing project for genomic taxonomy and phylogenomics of Bacillus-like bacteria.</title>
        <authorList>
            <person name="Liu B."/>
            <person name="Wang J."/>
            <person name="Zhu Y."/>
            <person name="Liu G."/>
            <person name="Chen Q."/>
            <person name="Chen Z."/>
            <person name="Che J."/>
            <person name="Ge C."/>
            <person name="Shi H."/>
            <person name="Pan Z."/>
            <person name="Liu X."/>
        </authorList>
    </citation>
    <scope>NUCLEOTIDE SEQUENCE [LARGE SCALE GENOMIC DNA]</scope>
    <source>
        <strain evidence="1 2">DSM 54</strain>
    </source>
</reference>
<dbReference type="STRING" id="33935.ADM90_13300"/>
<organism evidence="1 2">
    <name type="scientific">Lysinibacillus macroides</name>
    <dbReference type="NCBI Taxonomy" id="33935"/>
    <lineage>
        <taxon>Bacteria</taxon>
        <taxon>Bacillati</taxon>
        <taxon>Bacillota</taxon>
        <taxon>Bacilli</taxon>
        <taxon>Bacillales</taxon>
        <taxon>Bacillaceae</taxon>
        <taxon>Lysinibacillus</taxon>
    </lineage>
</organism>